<dbReference type="RefSeq" id="WP_145040735.1">
    <property type="nucleotide sequence ID" value="NZ_CP036347.1"/>
</dbReference>
<keyword evidence="2" id="KW-0328">Glycosyltransferase</keyword>
<accession>A0A517WD05</accession>
<dbReference type="SUPFAM" id="SSF53756">
    <property type="entry name" value="UDP-Glycosyltransferase/glycogen phosphorylase"/>
    <property type="match status" value="2"/>
</dbReference>
<dbReference type="AlphaFoldDB" id="A0A517WD05"/>
<dbReference type="Pfam" id="PF00534">
    <property type="entry name" value="Glycos_transf_1"/>
    <property type="match status" value="1"/>
</dbReference>
<dbReference type="PANTHER" id="PTHR12526:SF630">
    <property type="entry name" value="GLYCOSYLTRANSFERASE"/>
    <property type="match status" value="1"/>
</dbReference>
<evidence type="ECO:0000313" key="2">
    <source>
        <dbReference type="EMBL" id="QDU03149.1"/>
    </source>
</evidence>
<evidence type="ECO:0000259" key="1">
    <source>
        <dbReference type="Pfam" id="PF00534"/>
    </source>
</evidence>
<keyword evidence="2" id="KW-0808">Transferase</keyword>
<dbReference type="PANTHER" id="PTHR12526">
    <property type="entry name" value="GLYCOSYLTRANSFERASE"/>
    <property type="match status" value="1"/>
</dbReference>
<dbReference type="Pfam" id="PF13692">
    <property type="entry name" value="Glyco_trans_1_4"/>
    <property type="match status" value="1"/>
</dbReference>
<dbReference type="GO" id="GO:0016757">
    <property type="term" value="F:glycosyltransferase activity"/>
    <property type="evidence" value="ECO:0007669"/>
    <property type="project" value="UniProtKB-KW"/>
</dbReference>
<dbReference type="EC" id="2.4.-.-" evidence="2"/>
<dbReference type="Gene3D" id="3.40.50.2000">
    <property type="entry name" value="Glycogen Phosphorylase B"/>
    <property type="match status" value="4"/>
</dbReference>
<evidence type="ECO:0000313" key="3">
    <source>
        <dbReference type="Proteomes" id="UP000320722"/>
    </source>
</evidence>
<dbReference type="InterPro" id="IPR001296">
    <property type="entry name" value="Glyco_trans_1"/>
</dbReference>
<reference evidence="2 3" key="1">
    <citation type="submission" date="2019-02" db="EMBL/GenBank/DDBJ databases">
        <title>Deep-cultivation of Planctomycetes and their phenomic and genomic characterization uncovers novel biology.</title>
        <authorList>
            <person name="Wiegand S."/>
            <person name="Jogler M."/>
            <person name="Boedeker C."/>
            <person name="Pinto D."/>
            <person name="Vollmers J."/>
            <person name="Rivas-Marin E."/>
            <person name="Kohn T."/>
            <person name="Peeters S.H."/>
            <person name="Heuer A."/>
            <person name="Rast P."/>
            <person name="Oberbeckmann S."/>
            <person name="Bunk B."/>
            <person name="Jeske O."/>
            <person name="Meyerdierks A."/>
            <person name="Storesund J.E."/>
            <person name="Kallscheuer N."/>
            <person name="Luecker S."/>
            <person name="Lage O.M."/>
            <person name="Pohl T."/>
            <person name="Merkel B.J."/>
            <person name="Hornburger P."/>
            <person name="Mueller R.-W."/>
            <person name="Bruemmer F."/>
            <person name="Labrenz M."/>
            <person name="Spormann A.M."/>
            <person name="Op den Camp H."/>
            <person name="Overmann J."/>
            <person name="Amann R."/>
            <person name="Jetten M.S.M."/>
            <person name="Mascher T."/>
            <person name="Medema M.H."/>
            <person name="Devos D.P."/>
            <person name="Kaster A.-K."/>
            <person name="Ovreas L."/>
            <person name="Rohde M."/>
            <person name="Galperin M.Y."/>
            <person name="Jogler C."/>
        </authorList>
    </citation>
    <scope>NUCLEOTIDE SEQUENCE [LARGE SCALE GENOMIC DNA]</scope>
    <source>
        <strain evidence="2 3">V6</strain>
    </source>
</reference>
<protein>
    <submittedName>
        <fullName evidence="2">Teichuronic acid biosynthesis glycosyltransferase TuaC</fullName>
        <ecNumber evidence="2">2.4.-.-</ecNumber>
    </submittedName>
</protein>
<feature type="domain" description="Glycosyl transferase family 1" evidence="1">
    <location>
        <begin position="267"/>
        <end position="413"/>
    </location>
</feature>
<name>A0A517WD05_9PLAN</name>
<gene>
    <name evidence="2" type="primary">tuaC_1</name>
    <name evidence="2" type="ORF">V6x_28610</name>
</gene>
<dbReference type="EMBL" id="CP036347">
    <property type="protein sequence ID" value="QDU03149.1"/>
    <property type="molecule type" value="Genomic_DNA"/>
</dbReference>
<dbReference type="CDD" id="cd03801">
    <property type="entry name" value="GT4_PimA-like"/>
    <property type="match status" value="2"/>
</dbReference>
<organism evidence="2 3">
    <name type="scientific">Gimesia chilikensis</name>
    <dbReference type="NCBI Taxonomy" id="2605989"/>
    <lineage>
        <taxon>Bacteria</taxon>
        <taxon>Pseudomonadati</taxon>
        <taxon>Planctomycetota</taxon>
        <taxon>Planctomycetia</taxon>
        <taxon>Planctomycetales</taxon>
        <taxon>Planctomycetaceae</taxon>
        <taxon>Gimesia</taxon>
    </lineage>
</organism>
<proteinExistence type="predicted"/>
<dbReference type="Proteomes" id="UP000320722">
    <property type="component" value="Chromosome"/>
</dbReference>
<sequence>MIKKSTRNVIGILAADDPRNTDQLIKSVLHKYPMPVLFVRPGVALSEFARQFENIEAVDRTAADLIIQERYKGPIPFLEQPEPKSKVETAPEAKPGTIRVGFILHGLAFGGISRVILNMLEAPVSHGLEWAGVAIHSLNHLDQDVTRKISRYCPVYSVQNSEHTLQSDNPYQAVIDQADVIYMTGIVDPIPLLDQTEFDGKPVILSAHGQCDFSRNQIETISQYGGKKIYLAVSQSAVNSYPEQLRDQVKVIYNGINYSRCAPLLDRKAVRESWGIDEETTAVGYLGRLAHDKNPLAAAQAVAELGDGYHAVYIGNGYAQEKLRFEIRGLCGDRCTILDKTEEIGSQLAALDCLVLASPLEGGPMIVSEAWLAGCPVVSTPVGMIPELEDKHGKLTHSLPHNFSLDHLVEQIRIATAGHSQVTEWAHEVAWQTFNPSRMVVEFEQAIRDGLQEQPVLIDERIRVGFAIGSCAMGGVSRGIITLLDQGCPGLRWSGVAIEGPGHFDPDTARSILKHCPIYAGADHPNYQGLVTIVPNQYEQLVSQSDVVKLWGTIQTRPDMDQVDWNRVTVITASHGQCEWTRKNIDTSLKYGSRHLLMSVSDAGRNCFPEHLRDQVHVIYNGLDFKRSMAQRSRHELREEWNVDEEAALVAYIGRFELAGKNPLAAAQAVNQLGEKYHAVYVGEGVNRDQVIQSVTEITENRCTLLPRTEDIGSILAAVDCLVLCSPSEGCPQIMMEAFAAQCPVVSTRVGFLPEFEPEFGKLTYEVPFDPSPADLAAAVKRAVLDKDDLTGKACAVALQKFNPRKYARDFEDMVRNGTVVIL</sequence>